<comment type="caution">
    <text evidence="2">The sequence shown here is derived from an EMBL/GenBank/DDBJ whole genome shotgun (WGS) entry which is preliminary data.</text>
</comment>
<name>A0A552UYS6_9FLAO</name>
<keyword evidence="1" id="KW-0812">Transmembrane</keyword>
<evidence type="ECO:0000313" key="2">
    <source>
        <dbReference type="EMBL" id="TRW23403.1"/>
    </source>
</evidence>
<organism evidence="2 3">
    <name type="scientific">Flavobacterium zepuense</name>
    <dbReference type="NCBI Taxonomy" id="2593302"/>
    <lineage>
        <taxon>Bacteria</taxon>
        <taxon>Pseudomonadati</taxon>
        <taxon>Bacteroidota</taxon>
        <taxon>Flavobacteriia</taxon>
        <taxon>Flavobacteriales</taxon>
        <taxon>Flavobacteriaceae</taxon>
        <taxon>Flavobacterium</taxon>
    </lineage>
</organism>
<gene>
    <name evidence="2" type="ORF">FMM05_14520</name>
</gene>
<dbReference type="Proteomes" id="UP000320643">
    <property type="component" value="Unassembled WGS sequence"/>
</dbReference>
<feature type="transmembrane region" description="Helical" evidence="1">
    <location>
        <begin position="343"/>
        <end position="363"/>
    </location>
</feature>
<feature type="transmembrane region" description="Helical" evidence="1">
    <location>
        <begin position="370"/>
        <end position="393"/>
    </location>
</feature>
<dbReference type="EMBL" id="VJVZ01000009">
    <property type="protein sequence ID" value="TRW23403.1"/>
    <property type="molecule type" value="Genomic_DNA"/>
</dbReference>
<protein>
    <submittedName>
        <fullName evidence="2">Uncharacterized protein</fullName>
    </submittedName>
</protein>
<dbReference type="RefSeq" id="WP_143374117.1">
    <property type="nucleotide sequence ID" value="NZ_VJVZ01000009.1"/>
</dbReference>
<keyword evidence="1" id="KW-1133">Transmembrane helix</keyword>
<dbReference type="OrthoDB" id="996104at2"/>
<feature type="transmembrane region" description="Helical" evidence="1">
    <location>
        <begin position="438"/>
        <end position="458"/>
    </location>
</feature>
<accession>A0A552UYS6</accession>
<keyword evidence="1" id="KW-0472">Membrane</keyword>
<feature type="transmembrane region" description="Helical" evidence="1">
    <location>
        <begin position="61"/>
        <end position="84"/>
    </location>
</feature>
<evidence type="ECO:0000256" key="1">
    <source>
        <dbReference type="SAM" id="Phobius"/>
    </source>
</evidence>
<proteinExistence type="predicted"/>
<reference evidence="2 3" key="1">
    <citation type="submission" date="2019-07" db="EMBL/GenBank/DDBJ databases">
        <title>Flavobacterium sp. nov., isolated from glacier ice.</title>
        <authorList>
            <person name="Liu Q."/>
            <person name="Xin Y.-H."/>
        </authorList>
    </citation>
    <scope>NUCLEOTIDE SEQUENCE [LARGE SCALE GENOMIC DNA]</scope>
    <source>
        <strain evidence="2 3">ZT4R6</strain>
    </source>
</reference>
<feature type="transmembrane region" description="Helical" evidence="1">
    <location>
        <begin position="488"/>
        <end position="507"/>
    </location>
</feature>
<keyword evidence="3" id="KW-1185">Reference proteome</keyword>
<feature type="transmembrane region" description="Helical" evidence="1">
    <location>
        <begin position="104"/>
        <end position="123"/>
    </location>
</feature>
<feature type="transmembrane region" description="Helical" evidence="1">
    <location>
        <begin position="21"/>
        <end position="41"/>
    </location>
</feature>
<feature type="transmembrane region" description="Helical" evidence="1">
    <location>
        <begin position="405"/>
        <end position="426"/>
    </location>
</feature>
<sequence>MFNKIQNRLLLNHPLLWNTRIVTALIIATVINIIFFIGGYIYGAIDFTEYKSADYYVDETIAFVTFFSVILSLLLFIIWLVYYLRNNAYKYFYPKQKASLYKEWLLIFVICLINCLYTVSFLYGKEVRLKGYYTEAEALKRLDVISKASMFADNTWHFEADTIINEKNIHREYFTYKGKKYLFRSLVNMETYSFSLQDHEQDSVNRVTVQQWLVANKKDSVNHVMQQLLQIAKEHNLKANLTPQQWLDNVYNYPDFNKYLVIGANDYAPVHGYDYRYERNSDLNEDLSEYDLTLKYDAESNIVRIVDGKKEIDPKYYIPLDQLEYAYSKISEGWTNPPLQPEILIVVLYLSIGLSLIIFSFRVTSGRDWLIALVSFGVTAIITGVVSALITNVFFRNVMLIDDEFFFLTIWVVIVLLLLCYFIYIAKKNASKGISAIIINHLLWLLPAVIPVIAAIVFDISKEFNEQIPVDEGYVTIYNPVYLFLENYIMLIVALNILLVFAYMYFFTVSIKKWKGIAEA</sequence>
<dbReference type="AlphaFoldDB" id="A0A552UYS6"/>
<evidence type="ECO:0000313" key="3">
    <source>
        <dbReference type="Proteomes" id="UP000320643"/>
    </source>
</evidence>